<protein>
    <submittedName>
        <fullName evidence="5">Similar to Protein DGCR14 acc. no. Q96DF8</fullName>
    </submittedName>
</protein>
<evidence type="ECO:0000256" key="3">
    <source>
        <dbReference type="ARBA" id="ARBA00023242"/>
    </source>
</evidence>
<comment type="similarity">
    <text evidence="2">Belongs to the ESS2 family.</text>
</comment>
<dbReference type="STRING" id="1076935.U4LRQ0"/>
<dbReference type="OMA" id="AQNDYLD"/>
<feature type="region of interest" description="Disordered" evidence="4">
    <location>
        <begin position="218"/>
        <end position="251"/>
    </location>
</feature>
<feature type="compositionally biased region" description="Basic and acidic residues" evidence="4">
    <location>
        <begin position="129"/>
        <end position="139"/>
    </location>
</feature>
<dbReference type="PANTHER" id="PTHR12940">
    <property type="entry name" value="ES-2 PROTEIN - RELATED"/>
    <property type="match status" value="1"/>
</dbReference>
<dbReference type="InterPro" id="IPR019148">
    <property type="entry name" value="Nuclear_protein_DGCR14_ESS-2"/>
</dbReference>
<feature type="region of interest" description="Disordered" evidence="4">
    <location>
        <begin position="381"/>
        <end position="466"/>
    </location>
</feature>
<feature type="compositionally biased region" description="Polar residues" evidence="4">
    <location>
        <begin position="383"/>
        <end position="392"/>
    </location>
</feature>
<dbReference type="GO" id="GO:0071013">
    <property type="term" value="C:catalytic step 2 spliceosome"/>
    <property type="evidence" value="ECO:0007669"/>
    <property type="project" value="TreeGrafter"/>
</dbReference>
<evidence type="ECO:0000256" key="4">
    <source>
        <dbReference type="SAM" id="MobiDB-lite"/>
    </source>
</evidence>
<dbReference type="OrthoDB" id="19679at2759"/>
<feature type="compositionally biased region" description="Basic and acidic residues" evidence="4">
    <location>
        <begin position="447"/>
        <end position="457"/>
    </location>
</feature>
<feature type="compositionally biased region" description="Low complexity" evidence="4">
    <location>
        <begin position="1"/>
        <end position="10"/>
    </location>
</feature>
<dbReference type="PANTHER" id="PTHR12940:SF0">
    <property type="entry name" value="SPLICING FACTOR ESS-2 HOMOLOG"/>
    <property type="match status" value="1"/>
</dbReference>
<dbReference type="Proteomes" id="UP000018144">
    <property type="component" value="Unassembled WGS sequence"/>
</dbReference>
<proteinExistence type="inferred from homology"/>
<dbReference type="Pfam" id="PF09751">
    <property type="entry name" value="Es2"/>
    <property type="match status" value="1"/>
</dbReference>
<name>U4LRQ0_PYROM</name>
<evidence type="ECO:0000256" key="1">
    <source>
        <dbReference type="ARBA" id="ARBA00004123"/>
    </source>
</evidence>
<feature type="region of interest" description="Disordered" evidence="4">
    <location>
        <begin position="94"/>
        <end position="139"/>
    </location>
</feature>
<keyword evidence="6" id="KW-1185">Reference proteome</keyword>
<organism evidence="5 6">
    <name type="scientific">Pyronema omphalodes (strain CBS 100304)</name>
    <name type="common">Pyronema confluens</name>
    <dbReference type="NCBI Taxonomy" id="1076935"/>
    <lineage>
        <taxon>Eukaryota</taxon>
        <taxon>Fungi</taxon>
        <taxon>Dikarya</taxon>
        <taxon>Ascomycota</taxon>
        <taxon>Pezizomycotina</taxon>
        <taxon>Pezizomycetes</taxon>
        <taxon>Pezizales</taxon>
        <taxon>Pyronemataceae</taxon>
        <taxon>Pyronema</taxon>
    </lineage>
</organism>
<dbReference type="eggNOG" id="KOG2627">
    <property type="taxonomic scope" value="Eukaryota"/>
</dbReference>
<keyword evidence="3" id="KW-0539">Nucleus</keyword>
<sequence length="466" mass="51241">MSSSAASSAERSSKALIRKSTDTDLMPPPPVKRIKRPPKVLDEDTYTDALSEIIARDFFPGLLESKHQQEYLDALDSRDEEWITEASRKLTEVMNTPQHRRRGTSFATPRFRDGLATPYVGSTPGATPRHGEASTEPKKPAVETHLSLDAFQSKYTSEDNESFNKILDKQNEKHRKAYSFLWNGNHIPGFRQIEYQKRLKAQEEEKALYGERKLITAPDDRPAVPNTWKAEPRNGLMFTPDKSPPPPEKNTEKELPLKAVVYANTRMPVAAPIVDRPASPTHSLISDAIAGRFRPSESEADFRFGEAETPRVNGYTFVDAAPSPSPASLGAPPLTWGSVSAISSTSTAASAPTTSAPFKIAATPKRELLHHRMVEKVAKNKRTSNTLLSSAATPKAGTPRMTPLAGGREIPSFKSSPALTPAGQRLWGNLTARRETGLRESVLGGKKAADTPREKGFRWKATPKAK</sequence>
<comment type="subcellular location">
    <subcellularLocation>
        <location evidence="1">Nucleus</location>
    </subcellularLocation>
</comment>
<dbReference type="EMBL" id="HF936442">
    <property type="protein sequence ID" value="CCX34244.1"/>
    <property type="molecule type" value="Genomic_DNA"/>
</dbReference>
<evidence type="ECO:0000256" key="2">
    <source>
        <dbReference type="ARBA" id="ARBA00009072"/>
    </source>
</evidence>
<accession>U4LRQ0</accession>
<dbReference type="AlphaFoldDB" id="U4LRQ0"/>
<gene>
    <name evidence="5" type="ORF">PCON_03214</name>
</gene>
<evidence type="ECO:0000313" key="5">
    <source>
        <dbReference type="EMBL" id="CCX34244.1"/>
    </source>
</evidence>
<feature type="region of interest" description="Disordered" evidence="4">
    <location>
        <begin position="1"/>
        <end position="40"/>
    </location>
</feature>
<reference evidence="5 6" key="1">
    <citation type="journal article" date="2013" name="PLoS Genet.">
        <title>The genome and development-dependent transcriptomes of Pyronema confluens: a window into fungal evolution.</title>
        <authorList>
            <person name="Traeger S."/>
            <person name="Altegoer F."/>
            <person name="Freitag M."/>
            <person name="Gabaldon T."/>
            <person name="Kempken F."/>
            <person name="Kumar A."/>
            <person name="Marcet-Houben M."/>
            <person name="Poggeler S."/>
            <person name="Stajich J.E."/>
            <person name="Nowrousian M."/>
        </authorList>
    </citation>
    <scope>NUCLEOTIDE SEQUENCE [LARGE SCALE GENOMIC DNA]</scope>
    <source>
        <strain evidence="6">CBS 100304</strain>
        <tissue evidence="5">Vegetative mycelium</tissue>
    </source>
</reference>
<evidence type="ECO:0000313" key="6">
    <source>
        <dbReference type="Proteomes" id="UP000018144"/>
    </source>
</evidence>